<feature type="chain" id="PRO_5034148002" description="TIL domain-containing protein" evidence="1">
    <location>
        <begin position="27"/>
        <end position="149"/>
    </location>
</feature>
<dbReference type="InterPro" id="IPR002919">
    <property type="entry name" value="TIL_dom"/>
</dbReference>
<dbReference type="Ensembl" id="ENSLLET00000035953.1">
    <property type="protein sequence ID" value="ENSLLEP00000034634.1"/>
    <property type="gene ID" value="ENSLLEG00000021901.1"/>
</dbReference>
<feature type="domain" description="TIL" evidence="2">
    <location>
        <begin position="93"/>
        <end position="146"/>
    </location>
</feature>
<name>A0A8C5Q9B1_9ANUR</name>
<dbReference type="Proteomes" id="UP000694569">
    <property type="component" value="Unplaced"/>
</dbReference>
<sequence length="149" mass="16627">MRRFQFLDLKLVLALCLCSAFLLVDAGYETEPEILCPPHLVRGCKNPCFGSCANLAGNLIMCPALCELGCICPKGTYFQGDDCVPAYKCNVNCLKNKHFDPCPRFEEVSCQTMNDKPRPLDTCLPRCSCNKGYVLYKDICVKKNLCPNV</sequence>
<evidence type="ECO:0000259" key="2">
    <source>
        <dbReference type="Pfam" id="PF01826"/>
    </source>
</evidence>
<dbReference type="Gene3D" id="2.10.25.10">
    <property type="entry name" value="Laminin"/>
    <property type="match status" value="2"/>
</dbReference>
<reference evidence="3" key="1">
    <citation type="submission" date="2025-08" db="UniProtKB">
        <authorList>
            <consortium name="Ensembl"/>
        </authorList>
    </citation>
    <scope>IDENTIFICATION</scope>
</reference>
<evidence type="ECO:0000256" key="1">
    <source>
        <dbReference type="SAM" id="SignalP"/>
    </source>
</evidence>
<evidence type="ECO:0000313" key="3">
    <source>
        <dbReference type="Ensembl" id="ENSLLEP00000034634.1"/>
    </source>
</evidence>
<dbReference type="Pfam" id="PF01826">
    <property type="entry name" value="TIL"/>
    <property type="match status" value="2"/>
</dbReference>
<dbReference type="CDD" id="cd19941">
    <property type="entry name" value="TIL"/>
    <property type="match status" value="1"/>
</dbReference>
<feature type="signal peptide" evidence="1">
    <location>
        <begin position="1"/>
        <end position="26"/>
    </location>
</feature>
<keyword evidence="1" id="KW-0732">Signal</keyword>
<organism evidence="3 4">
    <name type="scientific">Leptobrachium leishanense</name>
    <name type="common">Leishan spiny toad</name>
    <dbReference type="NCBI Taxonomy" id="445787"/>
    <lineage>
        <taxon>Eukaryota</taxon>
        <taxon>Metazoa</taxon>
        <taxon>Chordata</taxon>
        <taxon>Craniata</taxon>
        <taxon>Vertebrata</taxon>
        <taxon>Euteleostomi</taxon>
        <taxon>Amphibia</taxon>
        <taxon>Batrachia</taxon>
        <taxon>Anura</taxon>
        <taxon>Pelobatoidea</taxon>
        <taxon>Megophryidae</taxon>
        <taxon>Leptobrachium</taxon>
    </lineage>
</organism>
<keyword evidence="4" id="KW-1185">Reference proteome</keyword>
<evidence type="ECO:0000313" key="4">
    <source>
        <dbReference type="Proteomes" id="UP000694569"/>
    </source>
</evidence>
<dbReference type="InterPro" id="IPR036084">
    <property type="entry name" value="Ser_inhib-like_sf"/>
</dbReference>
<dbReference type="GeneTree" id="ENSGT01000000220143"/>
<feature type="domain" description="TIL" evidence="2">
    <location>
        <begin position="42"/>
        <end position="89"/>
    </location>
</feature>
<dbReference type="SUPFAM" id="SSF57567">
    <property type="entry name" value="Serine protease inhibitors"/>
    <property type="match status" value="2"/>
</dbReference>
<accession>A0A8C5Q9B1</accession>
<dbReference type="AlphaFoldDB" id="A0A8C5Q9B1"/>
<dbReference type="OrthoDB" id="9894051at2759"/>
<protein>
    <recommendedName>
        <fullName evidence="2">TIL domain-containing protein</fullName>
    </recommendedName>
</protein>
<reference evidence="3" key="2">
    <citation type="submission" date="2025-09" db="UniProtKB">
        <authorList>
            <consortium name="Ensembl"/>
        </authorList>
    </citation>
    <scope>IDENTIFICATION</scope>
</reference>
<proteinExistence type="predicted"/>